<feature type="non-terminal residue" evidence="1">
    <location>
        <position position="1"/>
    </location>
</feature>
<sequence>LEERVDKLEAELEAEKRFAVLGRFVEKILFDLSNPILTISGKLELIKAKMDKHKRTFEEQDVITKEEFKNIVTQLDNDCSEVGQTQATQ</sequence>
<protein>
    <submittedName>
        <fullName evidence="1">Uncharacterized protein</fullName>
    </submittedName>
</protein>
<dbReference type="Gene3D" id="1.10.287.130">
    <property type="match status" value="1"/>
</dbReference>
<gene>
    <name evidence="1" type="ORF">S12H4_61261</name>
</gene>
<organism evidence="1">
    <name type="scientific">marine sediment metagenome</name>
    <dbReference type="NCBI Taxonomy" id="412755"/>
    <lineage>
        <taxon>unclassified sequences</taxon>
        <taxon>metagenomes</taxon>
        <taxon>ecological metagenomes</taxon>
    </lineage>
</organism>
<comment type="caution">
    <text evidence="1">The sequence shown here is derived from an EMBL/GenBank/DDBJ whole genome shotgun (WGS) entry which is preliminary data.</text>
</comment>
<dbReference type="AlphaFoldDB" id="X1VZW3"/>
<evidence type="ECO:0000313" key="1">
    <source>
        <dbReference type="EMBL" id="GAJ19155.1"/>
    </source>
</evidence>
<proteinExistence type="predicted"/>
<name>X1VZW3_9ZZZZ</name>
<dbReference type="EMBL" id="BARW01040604">
    <property type="protein sequence ID" value="GAJ19155.1"/>
    <property type="molecule type" value="Genomic_DNA"/>
</dbReference>
<reference evidence="1" key="1">
    <citation type="journal article" date="2014" name="Front. Microbiol.">
        <title>High frequency of phylogenetically diverse reductive dehalogenase-homologous genes in deep subseafloor sedimentary metagenomes.</title>
        <authorList>
            <person name="Kawai M."/>
            <person name="Futagami T."/>
            <person name="Toyoda A."/>
            <person name="Takaki Y."/>
            <person name="Nishi S."/>
            <person name="Hori S."/>
            <person name="Arai W."/>
            <person name="Tsubouchi T."/>
            <person name="Morono Y."/>
            <person name="Uchiyama I."/>
            <person name="Ito T."/>
            <person name="Fujiyama A."/>
            <person name="Inagaki F."/>
            <person name="Takami H."/>
        </authorList>
    </citation>
    <scope>NUCLEOTIDE SEQUENCE</scope>
    <source>
        <strain evidence="1">Expedition CK06-06</strain>
    </source>
</reference>
<accession>X1VZW3</accession>